<protein>
    <recommendedName>
        <fullName evidence="2">B box-type domain-containing protein</fullName>
    </recommendedName>
</protein>
<reference evidence="3 4" key="1">
    <citation type="journal article" date="2016" name="PLoS ONE">
        <title>A First Insight into the Genome of the Filter-Feeder Mussel Mytilus galloprovincialis.</title>
        <authorList>
            <person name="Murgarella M."/>
            <person name="Puiu D."/>
            <person name="Novoa B."/>
            <person name="Figueras A."/>
            <person name="Posada D."/>
            <person name="Canchaya C."/>
        </authorList>
    </citation>
    <scope>NUCLEOTIDE SEQUENCE [LARGE SCALE GENOMIC DNA]</scope>
    <source>
        <tissue evidence="3">Muscle</tissue>
    </source>
</reference>
<dbReference type="PANTHER" id="PTHR25462:SF296">
    <property type="entry name" value="MEIOTIC P26, ISOFORM F"/>
    <property type="match status" value="1"/>
</dbReference>
<feature type="non-terminal residue" evidence="3">
    <location>
        <position position="1"/>
    </location>
</feature>
<dbReference type="PANTHER" id="PTHR25462">
    <property type="entry name" value="BONUS, ISOFORM C-RELATED"/>
    <property type="match status" value="1"/>
</dbReference>
<dbReference type="SUPFAM" id="SSF57845">
    <property type="entry name" value="B-box zinc-binding domain"/>
    <property type="match status" value="1"/>
</dbReference>
<keyword evidence="1" id="KW-0479">Metal-binding</keyword>
<evidence type="ECO:0000256" key="1">
    <source>
        <dbReference type="PROSITE-ProRule" id="PRU00024"/>
    </source>
</evidence>
<dbReference type="Proteomes" id="UP000266721">
    <property type="component" value="Unassembled WGS sequence"/>
</dbReference>
<evidence type="ECO:0000313" key="4">
    <source>
        <dbReference type="Proteomes" id="UP000266721"/>
    </source>
</evidence>
<dbReference type="AlphaFoldDB" id="A0A3L5TSQ9"/>
<dbReference type="InterPro" id="IPR047153">
    <property type="entry name" value="TRIM45/56/19-like"/>
</dbReference>
<dbReference type="GO" id="GO:0008270">
    <property type="term" value="F:zinc ion binding"/>
    <property type="evidence" value="ECO:0007669"/>
    <property type="project" value="UniProtKB-KW"/>
</dbReference>
<dbReference type="PROSITE" id="PS50119">
    <property type="entry name" value="ZF_BBOX"/>
    <property type="match status" value="1"/>
</dbReference>
<sequence length="272" mass="31491">MAQSASKSCDICMSGPGRNICELCDQWMCESCKTLHLRSKISRNHTFINGSHINTEDKLFCKEHDENIIFYCNDCDMPICKICVVKKHKKHDMSEINESTQKLQVEVKKFIDLRINCVKTDLDKIEQGTVKYQSDIHEAISAITEDGNQMKQWIDQKVQALITSLEEKGTANLNALQSKRTDFQNDLEKFQKCQTAFTESQKLVNVTELLAQLTHIKSELRIALEKQLPVMSTVKYYKKDVSEQEISILFGELSFRSESDKKLFRYQCDHCW</sequence>
<dbReference type="CDD" id="cd19757">
    <property type="entry name" value="Bbox1"/>
    <property type="match status" value="1"/>
</dbReference>
<dbReference type="Gene3D" id="3.30.160.60">
    <property type="entry name" value="Classic Zinc Finger"/>
    <property type="match status" value="1"/>
</dbReference>
<dbReference type="InterPro" id="IPR000315">
    <property type="entry name" value="Znf_B-box"/>
</dbReference>
<dbReference type="Pfam" id="PF00643">
    <property type="entry name" value="zf-B_box"/>
    <property type="match status" value="1"/>
</dbReference>
<name>A0A3L5TSQ9_MYTGA</name>
<feature type="domain" description="B box-type" evidence="2">
    <location>
        <begin position="56"/>
        <end position="96"/>
    </location>
</feature>
<accession>A0A3L5TSQ9</accession>
<dbReference type="EMBL" id="KV585948">
    <property type="protein sequence ID" value="OPL32924.1"/>
    <property type="molecule type" value="Genomic_DNA"/>
</dbReference>
<dbReference type="SMR" id="A0A3L5TSQ9"/>
<dbReference type="SMART" id="SM00336">
    <property type="entry name" value="BBOX"/>
    <property type="match status" value="2"/>
</dbReference>
<keyword evidence="1" id="KW-0862">Zinc</keyword>
<keyword evidence="1" id="KW-0863">Zinc-finger</keyword>
<organism evidence="3 4">
    <name type="scientific">Mytilus galloprovincialis</name>
    <name type="common">Mediterranean mussel</name>
    <dbReference type="NCBI Taxonomy" id="29158"/>
    <lineage>
        <taxon>Eukaryota</taxon>
        <taxon>Metazoa</taxon>
        <taxon>Spiralia</taxon>
        <taxon>Lophotrochozoa</taxon>
        <taxon>Mollusca</taxon>
        <taxon>Bivalvia</taxon>
        <taxon>Autobranchia</taxon>
        <taxon>Pteriomorphia</taxon>
        <taxon>Mytilida</taxon>
        <taxon>Mytiloidea</taxon>
        <taxon>Mytilidae</taxon>
        <taxon>Mytilinae</taxon>
        <taxon>Mytilus</taxon>
    </lineage>
</organism>
<evidence type="ECO:0000259" key="2">
    <source>
        <dbReference type="PROSITE" id="PS50119"/>
    </source>
</evidence>
<proteinExistence type="predicted"/>
<keyword evidence="4" id="KW-1185">Reference proteome</keyword>
<gene>
    <name evidence="3" type="ORF">AM593_09675</name>
</gene>
<comment type="caution">
    <text evidence="3">The sequence shown here is derived from an EMBL/GenBank/DDBJ whole genome shotgun (WGS) entry which is preliminary data.</text>
</comment>
<dbReference type="GO" id="GO:0061630">
    <property type="term" value="F:ubiquitin protein ligase activity"/>
    <property type="evidence" value="ECO:0007669"/>
    <property type="project" value="TreeGrafter"/>
</dbReference>
<evidence type="ECO:0000313" key="3">
    <source>
        <dbReference type="EMBL" id="OPL32924.1"/>
    </source>
</evidence>